<evidence type="ECO:0000256" key="2">
    <source>
        <dbReference type="SAM" id="Phobius"/>
    </source>
</evidence>
<organism evidence="3 4">
    <name type="scientific">Crossiella cryophila</name>
    <dbReference type="NCBI Taxonomy" id="43355"/>
    <lineage>
        <taxon>Bacteria</taxon>
        <taxon>Bacillati</taxon>
        <taxon>Actinomycetota</taxon>
        <taxon>Actinomycetes</taxon>
        <taxon>Pseudonocardiales</taxon>
        <taxon>Pseudonocardiaceae</taxon>
        <taxon>Crossiella</taxon>
    </lineage>
</organism>
<dbReference type="Gene3D" id="3.30.1330.60">
    <property type="entry name" value="OmpA-like domain"/>
    <property type="match status" value="1"/>
</dbReference>
<dbReference type="RefSeq" id="WP_185006640.1">
    <property type="nucleotide sequence ID" value="NZ_BAAAUI010000060.1"/>
</dbReference>
<keyword evidence="2" id="KW-0812">Transmembrane</keyword>
<keyword evidence="2" id="KW-1133">Transmembrane helix</keyword>
<keyword evidence="2" id="KW-0472">Membrane</keyword>
<evidence type="ECO:0000313" key="3">
    <source>
        <dbReference type="EMBL" id="MBB4680664.1"/>
    </source>
</evidence>
<feature type="region of interest" description="Disordered" evidence="1">
    <location>
        <begin position="131"/>
        <end position="154"/>
    </location>
</feature>
<accession>A0A7W7FZ12</accession>
<dbReference type="InterPro" id="IPR011990">
    <property type="entry name" value="TPR-like_helical_dom_sf"/>
</dbReference>
<sequence>MTTALTELTAALAAAEAAVLAREGKHGEALEVLAAQADDQPVVLDLQARVHAQLGDLAAADRAWKRVLELRPADPAALAGCALIAEITEGRRRRKPVPLLALGGAAATVLVVAAAVVVPIALSGNTEAVPVATATSGPPVSSTPPSPPVSSAAGDQRLAGLAETLAAPGIQVRRGERELRIVFEDGLFQPGGNRFTAAGRRVLTEWARRLRGAAVRVTVLGHGVALPGGPASGGSTVALGRASAAAAVLAGPGLPLSAITVATAEQAEAPFAGPDAAARNRTVVVVVAPG</sequence>
<gene>
    <name evidence="3" type="ORF">HNR67_006782</name>
</gene>
<name>A0A7W7FZ12_9PSEU</name>
<dbReference type="InterPro" id="IPR036737">
    <property type="entry name" value="OmpA-like_sf"/>
</dbReference>
<evidence type="ECO:0000256" key="1">
    <source>
        <dbReference type="SAM" id="MobiDB-lite"/>
    </source>
</evidence>
<dbReference type="AlphaFoldDB" id="A0A7W7FZ12"/>
<dbReference type="Proteomes" id="UP000533598">
    <property type="component" value="Unassembled WGS sequence"/>
</dbReference>
<dbReference type="EMBL" id="JACHMH010000001">
    <property type="protein sequence ID" value="MBB4680664.1"/>
    <property type="molecule type" value="Genomic_DNA"/>
</dbReference>
<dbReference type="Gene3D" id="1.25.40.10">
    <property type="entry name" value="Tetratricopeptide repeat domain"/>
    <property type="match status" value="1"/>
</dbReference>
<dbReference type="SUPFAM" id="SSF103088">
    <property type="entry name" value="OmpA-like"/>
    <property type="match status" value="1"/>
</dbReference>
<proteinExistence type="predicted"/>
<comment type="caution">
    <text evidence="3">The sequence shown here is derived from an EMBL/GenBank/DDBJ whole genome shotgun (WGS) entry which is preliminary data.</text>
</comment>
<evidence type="ECO:0000313" key="4">
    <source>
        <dbReference type="Proteomes" id="UP000533598"/>
    </source>
</evidence>
<reference evidence="3 4" key="1">
    <citation type="submission" date="2020-08" db="EMBL/GenBank/DDBJ databases">
        <title>Sequencing the genomes of 1000 actinobacteria strains.</title>
        <authorList>
            <person name="Klenk H.-P."/>
        </authorList>
    </citation>
    <scope>NUCLEOTIDE SEQUENCE [LARGE SCALE GENOMIC DNA]</scope>
    <source>
        <strain evidence="3 4">DSM 44230</strain>
    </source>
</reference>
<feature type="transmembrane region" description="Helical" evidence="2">
    <location>
        <begin position="99"/>
        <end position="122"/>
    </location>
</feature>
<keyword evidence="4" id="KW-1185">Reference proteome</keyword>
<dbReference type="SUPFAM" id="SSF48452">
    <property type="entry name" value="TPR-like"/>
    <property type="match status" value="1"/>
</dbReference>
<protein>
    <submittedName>
        <fullName evidence="3">Outer membrane protein OmpA-like peptidoglycan-associated protein</fullName>
    </submittedName>
</protein>